<feature type="transmembrane region" description="Helical" evidence="5">
    <location>
        <begin position="43"/>
        <end position="67"/>
    </location>
</feature>
<dbReference type="OrthoDB" id="7064015at2"/>
<evidence type="ECO:0000256" key="4">
    <source>
        <dbReference type="ARBA" id="ARBA00023136"/>
    </source>
</evidence>
<protein>
    <recommendedName>
        <fullName evidence="5">Probable lipopolysaccharide assembly protein A</fullName>
    </recommendedName>
</protein>
<keyword evidence="1 5" id="KW-1003">Cell membrane</keyword>
<dbReference type="HAMAP" id="MF_01948">
    <property type="entry name" value="LPS_assembly_LapA"/>
    <property type="match status" value="1"/>
</dbReference>
<evidence type="ECO:0000256" key="2">
    <source>
        <dbReference type="ARBA" id="ARBA00022692"/>
    </source>
</evidence>
<evidence type="ECO:0000256" key="3">
    <source>
        <dbReference type="ARBA" id="ARBA00022989"/>
    </source>
</evidence>
<evidence type="ECO:0000313" key="9">
    <source>
        <dbReference type="Proteomes" id="UP000016567"/>
    </source>
</evidence>
<dbReference type="RefSeq" id="WP_021711307.1">
    <property type="nucleotide sequence ID" value="NZ_BAOB01000417.1"/>
</dbReference>
<keyword evidence="9" id="KW-1185">Reference proteome</keyword>
<reference evidence="8 9" key="1">
    <citation type="submission" date="2013-09" db="EMBL/GenBank/DDBJ databases">
        <title>Whole genome shotgun sequence of Vibrio azureus NBRC 104587.</title>
        <authorList>
            <person name="Isaki S."/>
            <person name="Hosoyama A."/>
            <person name="Numata M."/>
            <person name="Hashimoto M."/>
            <person name="Hosoyama Y."/>
            <person name="Tsuchikane K."/>
            <person name="Noguchi M."/>
            <person name="Hirakata S."/>
            <person name="Ichikawa N."/>
            <person name="Ohji S."/>
            <person name="Yamazoe A."/>
            <person name="Fujita N."/>
        </authorList>
    </citation>
    <scope>NUCLEOTIDE SEQUENCE [LARGE SCALE GENOMIC DNA]</scope>
    <source>
        <strain evidence="8 9">NBRC 104587</strain>
    </source>
</reference>
<dbReference type="STRING" id="1219077.VAZ01S_080_00190"/>
<comment type="caution">
    <text evidence="8">The sequence shown here is derived from an EMBL/GenBank/DDBJ whole genome shotgun (WGS) entry which is preliminary data.</text>
</comment>
<evidence type="ECO:0000256" key="6">
    <source>
        <dbReference type="SAM" id="MobiDB-lite"/>
    </source>
</evidence>
<name>U3C859_9VIBR</name>
<gene>
    <name evidence="5" type="primary">lapA</name>
    <name evidence="8" type="ORF">VAZ01S_080_00190</name>
</gene>
<dbReference type="Pfam" id="PF06305">
    <property type="entry name" value="LapA_dom"/>
    <property type="match status" value="1"/>
</dbReference>
<organism evidence="8 9">
    <name type="scientific">Vibrio azureus NBRC 104587</name>
    <dbReference type="NCBI Taxonomy" id="1219077"/>
    <lineage>
        <taxon>Bacteria</taxon>
        <taxon>Pseudomonadati</taxon>
        <taxon>Pseudomonadota</taxon>
        <taxon>Gammaproteobacteria</taxon>
        <taxon>Vibrionales</taxon>
        <taxon>Vibrionaceae</taxon>
        <taxon>Vibrio</taxon>
    </lineage>
</organism>
<dbReference type="Proteomes" id="UP000016567">
    <property type="component" value="Unassembled WGS sequence"/>
</dbReference>
<dbReference type="InterPro" id="IPR032906">
    <property type="entry name" value="LapA"/>
</dbReference>
<evidence type="ECO:0000259" key="7">
    <source>
        <dbReference type="Pfam" id="PF06305"/>
    </source>
</evidence>
<evidence type="ECO:0000256" key="5">
    <source>
        <dbReference type="HAMAP-Rule" id="MF_01948"/>
    </source>
</evidence>
<keyword evidence="3 5" id="KW-1133">Transmembrane helix</keyword>
<comment type="subcellular location">
    <subcellularLocation>
        <location evidence="5">Cell inner membrane</location>
        <topology evidence="5">Single-pass membrane protein</topology>
    </subcellularLocation>
</comment>
<dbReference type="GO" id="GO:0005886">
    <property type="term" value="C:plasma membrane"/>
    <property type="evidence" value="ECO:0007669"/>
    <property type="project" value="UniProtKB-SubCell"/>
</dbReference>
<feature type="domain" description="Lipopolysaccharide assembly protein A" evidence="7">
    <location>
        <begin position="25"/>
        <end position="85"/>
    </location>
</feature>
<dbReference type="GO" id="GO:0008653">
    <property type="term" value="P:lipopolysaccharide metabolic process"/>
    <property type="evidence" value="ECO:0007669"/>
    <property type="project" value="InterPro"/>
</dbReference>
<dbReference type="PANTHER" id="PTHR41335">
    <property type="entry name" value="MEMBRANE PROTEIN-RELATED"/>
    <property type="match status" value="1"/>
</dbReference>
<keyword evidence="2 5" id="KW-0812">Transmembrane</keyword>
<dbReference type="InterPro" id="IPR010445">
    <property type="entry name" value="LapA_dom"/>
</dbReference>
<comment type="caution">
    <text evidence="5">Lacks conserved residue(s) required for the propagation of feature annotation.</text>
</comment>
<evidence type="ECO:0000256" key="1">
    <source>
        <dbReference type="ARBA" id="ARBA00022475"/>
    </source>
</evidence>
<dbReference type="PANTHER" id="PTHR41335:SF1">
    <property type="entry name" value="MEMBRANE PROTEIN"/>
    <property type="match status" value="1"/>
</dbReference>
<sequence>MNIVTIIKGIAILALFLIALALGSQNQAPVTFSFLIAKSEFHLSTLLGLVFVSGFAICGVASIWVQIKLKHQIKNLKKQLRKYEPKEAQSNEKSVSKSVAVKKA</sequence>
<evidence type="ECO:0000313" key="8">
    <source>
        <dbReference type="EMBL" id="GAD77569.1"/>
    </source>
</evidence>
<comment type="function">
    <text evidence="5">Involved in the assembly of lipopolysaccharide (LPS).</text>
</comment>
<comment type="similarity">
    <text evidence="5">Belongs to the LapA family.</text>
</comment>
<proteinExistence type="inferred from homology"/>
<feature type="region of interest" description="Disordered" evidence="6">
    <location>
        <begin position="85"/>
        <end position="104"/>
    </location>
</feature>
<keyword evidence="5" id="KW-0997">Cell inner membrane</keyword>
<keyword evidence="4 5" id="KW-0472">Membrane</keyword>
<dbReference type="EMBL" id="BATL01000080">
    <property type="protein sequence ID" value="GAD77569.1"/>
    <property type="molecule type" value="Genomic_DNA"/>
</dbReference>
<dbReference type="AlphaFoldDB" id="U3C859"/>
<accession>U3C859</accession>
<dbReference type="eggNOG" id="COG3771">
    <property type="taxonomic scope" value="Bacteria"/>
</dbReference>